<evidence type="ECO:0000313" key="5">
    <source>
        <dbReference type="EMBL" id="KAK0420775.1"/>
    </source>
</evidence>
<proteinExistence type="inferred from homology"/>
<dbReference type="InterPro" id="IPR029033">
    <property type="entry name" value="His_PPase_superfam"/>
</dbReference>
<evidence type="ECO:0000256" key="1">
    <source>
        <dbReference type="ARBA" id="ARBA00000032"/>
    </source>
</evidence>
<reference evidence="5" key="1">
    <citation type="submission" date="2023-06" db="EMBL/GenBank/DDBJ databases">
        <title>Genomic analysis of the entomopathogenic nematode Steinernema hermaphroditum.</title>
        <authorList>
            <person name="Schwarz E.M."/>
            <person name="Heppert J.K."/>
            <person name="Baniya A."/>
            <person name="Schwartz H.T."/>
            <person name="Tan C.-H."/>
            <person name="Antoshechkin I."/>
            <person name="Sternberg P.W."/>
            <person name="Goodrich-Blair H."/>
            <person name="Dillman A.R."/>
        </authorList>
    </citation>
    <scope>NUCLEOTIDE SEQUENCE</scope>
    <source>
        <strain evidence="5">PS9179</strain>
        <tissue evidence="5">Whole animal</tissue>
    </source>
</reference>
<dbReference type="Proteomes" id="UP001175271">
    <property type="component" value="Unassembled WGS sequence"/>
</dbReference>
<keyword evidence="3" id="KW-0472">Membrane</keyword>
<dbReference type="Gene3D" id="3.40.50.1240">
    <property type="entry name" value="Phosphoglycerate mutase-like"/>
    <property type="match status" value="1"/>
</dbReference>
<dbReference type="CDD" id="cd07061">
    <property type="entry name" value="HP_HAP_like"/>
    <property type="match status" value="1"/>
</dbReference>
<dbReference type="InterPro" id="IPR000560">
    <property type="entry name" value="His_Pase_clade-2"/>
</dbReference>
<feature type="transmembrane region" description="Helical" evidence="3">
    <location>
        <begin position="456"/>
        <end position="479"/>
    </location>
</feature>
<comment type="caution">
    <text evidence="5">The sequence shown here is derived from an EMBL/GenBank/DDBJ whole genome shotgun (WGS) entry which is preliminary data.</text>
</comment>
<feature type="transmembrane region" description="Helical" evidence="3">
    <location>
        <begin position="590"/>
        <end position="611"/>
    </location>
</feature>
<keyword evidence="3" id="KW-0812">Transmembrane</keyword>
<evidence type="ECO:0000256" key="2">
    <source>
        <dbReference type="ARBA" id="ARBA00005375"/>
    </source>
</evidence>
<dbReference type="GO" id="GO:0003993">
    <property type="term" value="F:acid phosphatase activity"/>
    <property type="evidence" value="ECO:0007669"/>
    <property type="project" value="UniProtKB-EC"/>
</dbReference>
<feature type="transmembrane region" description="Helical" evidence="3">
    <location>
        <begin position="507"/>
        <end position="531"/>
    </location>
</feature>
<keyword evidence="6" id="KW-1185">Reference proteome</keyword>
<evidence type="ECO:0000256" key="3">
    <source>
        <dbReference type="SAM" id="Phobius"/>
    </source>
</evidence>
<dbReference type="SUPFAM" id="SSF53254">
    <property type="entry name" value="Phosphoglycerate mutase-like"/>
    <property type="match status" value="1"/>
</dbReference>
<dbReference type="InterPro" id="IPR050645">
    <property type="entry name" value="Histidine_acid_phosphatase"/>
</dbReference>
<keyword evidence="3" id="KW-1133">Transmembrane helix</keyword>
<dbReference type="EMBL" id="JAUCMV010000002">
    <property type="protein sequence ID" value="KAK0420775.1"/>
    <property type="molecule type" value="Genomic_DNA"/>
</dbReference>
<accession>A0AA39IAD7</accession>
<organism evidence="5 6">
    <name type="scientific">Steinernema hermaphroditum</name>
    <dbReference type="NCBI Taxonomy" id="289476"/>
    <lineage>
        <taxon>Eukaryota</taxon>
        <taxon>Metazoa</taxon>
        <taxon>Ecdysozoa</taxon>
        <taxon>Nematoda</taxon>
        <taxon>Chromadorea</taxon>
        <taxon>Rhabditida</taxon>
        <taxon>Tylenchina</taxon>
        <taxon>Panagrolaimomorpha</taxon>
        <taxon>Strongyloidoidea</taxon>
        <taxon>Steinernematidae</taxon>
        <taxon>Steinernema</taxon>
    </lineage>
</organism>
<feature type="chain" id="PRO_5041207685" evidence="4">
    <location>
        <begin position="20"/>
        <end position="646"/>
    </location>
</feature>
<comment type="catalytic activity">
    <reaction evidence="1">
        <text>a phosphate monoester + H2O = an alcohol + phosphate</text>
        <dbReference type="Rhea" id="RHEA:15017"/>
        <dbReference type="ChEBI" id="CHEBI:15377"/>
        <dbReference type="ChEBI" id="CHEBI:30879"/>
        <dbReference type="ChEBI" id="CHEBI:43474"/>
        <dbReference type="ChEBI" id="CHEBI:67140"/>
        <dbReference type="EC" id="3.1.3.2"/>
    </reaction>
</comment>
<keyword evidence="4" id="KW-0732">Signal</keyword>
<dbReference type="PROSITE" id="PS00616">
    <property type="entry name" value="HIS_ACID_PHOSPHAT_1"/>
    <property type="match status" value="1"/>
</dbReference>
<protein>
    <submittedName>
        <fullName evidence="5">Uncharacterized protein</fullName>
    </submittedName>
</protein>
<dbReference type="PANTHER" id="PTHR11567">
    <property type="entry name" value="ACID PHOSPHATASE-RELATED"/>
    <property type="match status" value="1"/>
</dbReference>
<dbReference type="AlphaFoldDB" id="A0AA39IAD7"/>
<feature type="transmembrane region" description="Helical" evidence="3">
    <location>
        <begin position="551"/>
        <end position="570"/>
    </location>
</feature>
<comment type="similarity">
    <text evidence="2">Belongs to the histidine acid phosphatase family.</text>
</comment>
<feature type="transmembrane region" description="Helical" evidence="3">
    <location>
        <begin position="375"/>
        <end position="394"/>
    </location>
</feature>
<evidence type="ECO:0000256" key="4">
    <source>
        <dbReference type="SAM" id="SignalP"/>
    </source>
</evidence>
<dbReference type="InterPro" id="IPR033379">
    <property type="entry name" value="Acid_Pase_AS"/>
</dbReference>
<feature type="signal peptide" evidence="4">
    <location>
        <begin position="1"/>
        <end position="19"/>
    </location>
</feature>
<evidence type="ECO:0000313" key="6">
    <source>
        <dbReference type="Proteomes" id="UP001175271"/>
    </source>
</evidence>
<gene>
    <name evidence="5" type="ORF">QR680_014880</name>
</gene>
<name>A0AA39IAD7_9BILA</name>
<sequence>MITFVIALFSALPVASVDGRLLYAQAIFRHGDRAPSKPYPNDPYGVKHWPNGWSQLTEKGKNETRELGTFIQNTYLSGQLIEHHSEVHVRSTTKKRAIQSAENMLTGLFHDADVRSNVTIKTNRPHWEDQLLKPNSVKCDRYDVVAQNENRKFFAKFNAKYSDFFTYVSRHTGWNVSMENIGDVFNAVYRETVHGLKQPAWLSREFHANRSVYDLVLELKRVQRLVEFNSPLKAKLRAGYLLGDFVRKLEKAARGESRHKLVLYSSHDATLTALLYNMMVNNDLLTPYAAAVVIELHEDSDGDHFVRVFYRNDTSAPPYQLQVPGCLYADCPLELFVSVLEPRIYRSKQAHLNACRVAVPFEKNRPVVEGHTSHFFLLLTSTVLALIVMLQGVYSRLTRKKKHLLETQTVHRFRHVGLILFPIDLESGRAMDDIENVPAFNLVRERIPIAGRNLKIWILVVGCVSQLLMFIFGTLGYVFRTAYLFNGDCYEFVDVCERRSSSMELEIAGVIVDSLIFAFIPILYIFALFDVVKNYLRPSNVRGQPGSPYEVMYLALLPTMYCYLRTFCWYRSSLSEAADFRRTADIWARIMWTSVVFVLGGYVLLTLYLSIQLCKYLDRETIEYVRAVQDFRMEFDGVVHNVENEE</sequence>
<dbReference type="Pfam" id="PF00328">
    <property type="entry name" value="His_Phos_2"/>
    <property type="match status" value="1"/>
</dbReference>
<dbReference type="PANTHER" id="PTHR11567:SF210">
    <property type="entry name" value="ACID PHOSPHATASE 5-RELATED"/>
    <property type="match status" value="1"/>
</dbReference>